<organism evidence="1 2">
    <name type="scientific">Symbiodinium natans</name>
    <dbReference type="NCBI Taxonomy" id="878477"/>
    <lineage>
        <taxon>Eukaryota</taxon>
        <taxon>Sar</taxon>
        <taxon>Alveolata</taxon>
        <taxon>Dinophyceae</taxon>
        <taxon>Suessiales</taxon>
        <taxon>Symbiodiniaceae</taxon>
        <taxon>Symbiodinium</taxon>
    </lineage>
</organism>
<evidence type="ECO:0000313" key="2">
    <source>
        <dbReference type="Proteomes" id="UP000604046"/>
    </source>
</evidence>
<feature type="non-terminal residue" evidence="1">
    <location>
        <position position="1"/>
    </location>
</feature>
<reference evidence="1" key="1">
    <citation type="submission" date="2021-02" db="EMBL/GenBank/DDBJ databases">
        <authorList>
            <person name="Dougan E. K."/>
            <person name="Rhodes N."/>
            <person name="Thang M."/>
            <person name="Chan C."/>
        </authorList>
    </citation>
    <scope>NUCLEOTIDE SEQUENCE</scope>
</reference>
<gene>
    <name evidence="1" type="ORF">SNAT2548_LOCUS25670</name>
</gene>
<protein>
    <submittedName>
        <fullName evidence="1">Uncharacterized protein</fullName>
    </submittedName>
</protein>
<name>A0A812S4M5_9DINO</name>
<accession>A0A812S4M5</accession>
<dbReference type="AlphaFoldDB" id="A0A812S4M5"/>
<comment type="caution">
    <text evidence="1">The sequence shown here is derived from an EMBL/GenBank/DDBJ whole genome shotgun (WGS) entry which is preliminary data.</text>
</comment>
<proteinExistence type="predicted"/>
<keyword evidence="2" id="KW-1185">Reference proteome</keyword>
<evidence type="ECO:0000313" key="1">
    <source>
        <dbReference type="EMBL" id="CAE7461671.1"/>
    </source>
</evidence>
<sequence length="64" mass="6629">GGRVAAGIGGKFGTLMSMGHNSFGSKSSKGQVHVPQRAPGDLTEEQLAAHNEQLEAIAEDKEVP</sequence>
<dbReference type="EMBL" id="CAJNDS010002404">
    <property type="protein sequence ID" value="CAE7461671.1"/>
    <property type="molecule type" value="Genomic_DNA"/>
</dbReference>
<dbReference type="Proteomes" id="UP000604046">
    <property type="component" value="Unassembled WGS sequence"/>
</dbReference>